<comment type="caution">
    <text evidence="2">The sequence shown here is derived from an EMBL/GenBank/DDBJ whole genome shotgun (WGS) entry which is preliminary data.</text>
</comment>
<gene>
    <name evidence="2" type="ORF">PCOR1329_LOCUS60058</name>
</gene>
<feature type="region of interest" description="Disordered" evidence="1">
    <location>
        <begin position="1"/>
        <end position="52"/>
    </location>
</feature>
<evidence type="ECO:0000256" key="1">
    <source>
        <dbReference type="SAM" id="MobiDB-lite"/>
    </source>
</evidence>
<name>A0ABN9VPN5_9DINO</name>
<proteinExistence type="predicted"/>
<evidence type="ECO:0000313" key="3">
    <source>
        <dbReference type="Proteomes" id="UP001189429"/>
    </source>
</evidence>
<feature type="compositionally biased region" description="Low complexity" evidence="1">
    <location>
        <begin position="11"/>
        <end position="27"/>
    </location>
</feature>
<dbReference type="Proteomes" id="UP001189429">
    <property type="component" value="Unassembled WGS sequence"/>
</dbReference>
<keyword evidence="3" id="KW-1185">Reference proteome</keyword>
<feature type="non-terminal residue" evidence="2">
    <location>
        <position position="52"/>
    </location>
</feature>
<dbReference type="EMBL" id="CAUYUJ010017505">
    <property type="protein sequence ID" value="CAK0875377.1"/>
    <property type="molecule type" value="Genomic_DNA"/>
</dbReference>
<protein>
    <submittedName>
        <fullName evidence="2">Uncharacterized protein</fullName>
    </submittedName>
</protein>
<organism evidence="2 3">
    <name type="scientific">Prorocentrum cordatum</name>
    <dbReference type="NCBI Taxonomy" id="2364126"/>
    <lineage>
        <taxon>Eukaryota</taxon>
        <taxon>Sar</taxon>
        <taxon>Alveolata</taxon>
        <taxon>Dinophyceae</taxon>
        <taxon>Prorocentrales</taxon>
        <taxon>Prorocentraceae</taxon>
        <taxon>Prorocentrum</taxon>
    </lineage>
</organism>
<accession>A0ABN9VPN5</accession>
<sequence>MRRPWATARWSARPSGSSATTATPSTPCVSGATPWGEDPRSSSRAWRADTGP</sequence>
<reference evidence="2" key="1">
    <citation type="submission" date="2023-10" db="EMBL/GenBank/DDBJ databases">
        <authorList>
            <person name="Chen Y."/>
            <person name="Shah S."/>
            <person name="Dougan E. K."/>
            <person name="Thang M."/>
            <person name="Chan C."/>
        </authorList>
    </citation>
    <scope>NUCLEOTIDE SEQUENCE [LARGE SCALE GENOMIC DNA]</scope>
</reference>
<evidence type="ECO:0000313" key="2">
    <source>
        <dbReference type="EMBL" id="CAK0875377.1"/>
    </source>
</evidence>